<feature type="transmembrane region" description="Helical" evidence="2">
    <location>
        <begin position="45"/>
        <end position="63"/>
    </location>
</feature>
<keyword evidence="2" id="KW-0472">Membrane</keyword>
<dbReference type="Pfam" id="PF08552">
    <property type="entry name" value="Kei1"/>
    <property type="match status" value="1"/>
</dbReference>
<keyword evidence="2" id="KW-0812">Transmembrane</keyword>
<dbReference type="InterPro" id="IPR013862">
    <property type="entry name" value="Kei1"/>
</dbReference>
<dbReference type="PANTHER" id="PTHR28077">
    <property type="entry name" value="INOSITOL PHOSPHORYLCERAMIDE SYNTHASE REGULATORY SUBUNIT KEI1"/>
    <property type="match status" value="1"/>
</dbReference>
<feature type="transmembrane region" description="Helical" evidence="2">
    <location>
        <begin position="69"/>
        <end position="86"/>
    </location>
</feature>
<dbReference type="AlphaFoldDB" id="A0AAD7IIG4"/>
<dbReference type="PANTHER" id="PTHR28077:SF1">
    <property type="entry name" value="INOSITOL PHOSPHORYLCERAMIDE SYNTHASE REGULATORY SUBUNIT KEI1"/>
    <property type="match status" value="1"/>
</dbReference>
<feature type="region of interest" description="Disordered" evidence="1">
    <location>
        <begin position="312"/>
        <end position="355"/>
    </location>
</feature>
<evidence type="ECO:0000313" key="4">
    <source>
        <dbReference type="Proteomes" id="UP001215598"/>
    </source>
</evidence>
<feature type="transmembrane region" description="Helical" evidence="2">
    <location>
        <begin position="172"/>
        <end position="195"/>
    </location>
</feature>
<dbReference type="GO" id="GO:0070916">
    <property type="term" value="C:inositol phosphoceramide synthase complex"/>
    <property type="evidence" value="ECO:0007669"/>
    <property type="project" value="TreeGrafter"/>
</dbReference>
<reference evidence="3" key="1">
    <citation type="submission" date="2023-03" db="EMBL/GenBank/DDBJ databases">
        <title>Massive genome expansion in bonnet fungi (Mycena s.s.) driven by repeated elements and novel gene families across ecological guilds.</title>
        <authorList>
            <consortium name="Lawrence Berkeley National Laboratory"/>
            <person name="Harder C.B."/>
            <person name="Miyauchi S."/>
            <person name="Viragh M."/>
            <person name="Kuo A."/>
            <person name="Thoen E."/>
            <person name="Andreopoulos B."/>
            <person name="Lu D."/>
            <person name="Skrede I."/>
            <person name="Drula E."/>
            <person name="Henrissat B."/>
            <person name="Morin E."/>
            <person name="Kohler A."/>
            <person name="Barry K."/>
            <person name="LaButti K."/>
            <person name="Morin E."/>
            <person name="Salamov A."/>
            <person name="Lipzen A."/>
            <person name="Mereny Z."/>
            <person name="Hegedus B."/>
            <person name="Baldrian P."/>
            <person name="Stursova M."/>
            <person name="Weitz H."/>
            <person name="Taylor A."/>
            <person name="Grigoriev I.V."/>
            <person name="Nagy L.G."/>
            <person name="Martin F."/>
            <person name="Kauserud H."/>
        </authorList>
    </citation>
    <scope>NUCLEOTIDE SEQUENCE</scope>
    <source>
        <strain evidence="3">CBHHK182m</strain>
    </source>
</reference>
<evidence type="ECO:0000256" key="1">
    <source>
        <dbReference type="SAM" id="MobiDB-lite"/>
    </source>
</evidence>
<accession>A0AAD7IIG4</accession>
<feature type="region of interest" description="Disordered" evidence="1">
    <location>
        <begin position="218"/>
        <end position="289"/>
    </location>
</feature>
<keyword evidence="2" id="KW-1133">Transmembrane helix</keyword>
<feature type="transmembrane region" description="Helical" evidence="2">
    <location>
        <begin position="12"/>
        <end position="33"/>
    </location>
</feature>
<dbReference type="GO" id="GO:0070917">
    <property type="term" value="F:inositol phosphoceramide synthase regulator activity"/>
    <property type="evidence" value="ECO:0007669"/>
    <property type="project" value="InterPro"/>
</dbReference>
<feature type="compositionally biased region" description="Acidic residues" evidence="1">
    <location>
        <begin position="233"/>
        <end position="243"/>
    </location>
</feature>
<comment type="caution">
    <text evidence="3">The sequence shown here is derived from an EMBL/GenBank/DDBJ whole genome shotgun (WGS) entry which is preliminary data.</text>
</comment>
<dbReference type="EMBL" id="JARKIB010000089">
    <property type="protein sequence ID" value="KAJ7743822.1"/>
    <property type="molecule type" value="Genomic_DNA"/>
</dbReference>
<dbReference type="GO" id="GO:0006673">
    <property type="term" value="P:inositol phosphoceramide metabolic process"/>
    <property type="evidence" value="ECO:0007669"/>
    <property type="project" value="InterPro"/>
</dbReference>
<evidence type="ECO:0000313" key="3">
    <source>
        <dbReference type="EMBL" id="KAJ7743822.1"/>
    </source>
</evidence>
<proteinExistence type="predicted"/>
<evidence type="ECO:0000256" key="2">
    <source>
        <dbReference type="SAM" id="Phobius"/>
    </source>
</evidence>
<protein>
    <submittedName>
        <fullName evidence="3">DUF1753-domain-containing protein</fullName>
    </submittedName>
</protein>
<gene>
    <name evidence="3" type="ORF">B0H16DRAFT_1322463</name>
</gene>
<organism evidence="3 4">
    <name type="scientific">Mycena metata</name>
    <dbReference type="NCBI Taxonomy" id="1033252"/>
    <lineage>
        <taxon>Eukaryota</taxon>
        <taxon>Fungi</taxon>
        <taxon>Dikarya</taxon>
        <taxon>Basidiomycota</taxon>
        <taxon>Agaricomycotina</taxon>
        <taxon>Agaricomycetes</taxon>
        <taxon>Agaricomycetidae</taxon>
        <taxon>Agaricales</taxon>
        <taxon>Marasmiineae</taxon>
        <taxon>Mycenaceae</taxon>
        <taxon>Mycena</taxon>
    </lineage>
</organism>
<dbReference type="GO" id="GO:0000139">
    <property type="term" value="C:Golgi membrane"/>
    <property type="evidence" value="ECO:0007669"/>
    <property type="project" value="TreeGrafter"/>
</dbReference>
<keyword evidence="4" id="KW-1185">Reference proteome</keyword>
<feature type="transmembrane region" description="Helical" evidence="2">
    <location>
        <begin position="98"/>
        <end position="124"/>
    </location>
</feature>
<name>A0AAD7IIG4_9AGAR</name>
<dbReference type="Proteomes" id="UP001215598">
    <property type="component" value="Unassembled WGS sequence"/>
</dbReference>
<sequence>MKLTLRSGIWPFNSFLGLLDLKTGVVIALLFAVHPDLYLQFCTQVFNKIAGFYGLIAVLTGAGGSFAQLSLYIYSVLGLAALGWGLQVVKAEDPRKTLYFAHLFSADYVLSTSWTAYFAVAWWFHTPHDGARQANSQAQEDLIAIANLTGPVLTDEQRAEAARLIWNAEKGMAFAVIVISWLSKIYLGALIYSYALHLRKGSYRALALTRTQASPISTMGLGNARGPMQTPLPEDDDEDEDVDAFYRVPLRAHGAPATPTKQYQKRTRTAPQPNSTAAAPPLHSLAKNTSANAGGVTKEAYAAEPDEVLFDEEYPYTSSGSTSKTHSKRGTDTSRSASTDEADADERAAFVGGKV</sequence>